<dbReference type="AlphaFoldDB" id="A0A8J5JVS5"/>
<comment type="caution">
    <text evidence="1">The sequence shown here is derived from an EMBL/GenBank/DDBJ whole genome shotgun (WGS) entry which is preliminary data.</text>
</comment>
<evidence type="ECO:0000313" key="1">
    <source>
        <dbReference type="EMBL" id="KAG7165377.1"/>
    </source>
</evidence>
<dbReference type="Proteomes" id="UP000747542">
    <property type="component" value="Unassembled WGS sequence"/>
</dbReference>
<accession>A0A8J5JVS5</accession>
<dbReference type="EMBL" id="JAHLQT010024345">
    <property type="protein sequence ID" value="KAG7165377.1"/>
    <property type="molecule type" value="Genomic_DNA"/>
</dbReference>
<protein>
    <submittedName>
        <fullName evidence="1">Uncharacterized protein</fullName>
    </submittedName>
</protein>
<keyword evidence="2" id="KW-1185">Reference proteome</keyword>
<name>A0A8J5JVS5_HOMAM</name>
<evidence type="ECO:0000313" key="2">
    <source>
        <dbReference type="Proteomes" id="UP000747542"/>
    </source>
</evidence>
<organism evidence="1 2">
    <name type="scientific">Homarus americanus</name>
    <name type="common">American lobster</name>
    <dbReference type="NCBI Taxonomy" id="6706"/>
    <lineage>
        <taxon>Eukaryota</taxon>
        <taxon>Metazoa</taxon>
        <taxon>Ecdysozoa</taxon>
        <taxon>Arthropoda</taxon>
        <taxon>Crustacea</taxon>
        <taxon>Multicrustacea</taxon>
        <taxon>Malacostraca</taxon>
        <taxon>Eumalacostraca</taxon>
        <taxon>Eucarida</taxon>
        <taxon>Decapoda</taxon>
        <taxon>Pleocyemata</taxon>
        <taxon>Astacidea</taxon>
        <taxon>Nephropoidea</taxon>
        <taxon>Nephropidae</taxon>
        <taxon>Homarus</taxon>
    </lineage>
</organism>
<gene>
    <name evidence="1" type="ORF">Hamer_G007196</name>
</gene>
<proteinExistence type="predicted"/>
<reference evidence="1" key="1">
    <citation type="journal article" date="2021" name="Sci. Adv.">
        <title>The American lobster genome reveals insights on longevity, neural, and immune adaptations.</title>
        <authorList>
            <person name="Polinski J.M."/>
            <person name="Zimin A.V."/>
            <person name="Clark K.F."/>
            <person name="Kohn A.B."/>
            <person name="Sadowski N."/>
            <person name="Timp W."/>
            <person name="Ptitsyn A."/>
            <person name="Khanna P."/>
            <person name="Romanova D.Y."/>
            <person name="Williams P."/>
            <person name="Greenwood S.J."/>
            <person name="Moroz L.L."/>
            <person name="Walt D.R."/>
            <person name="Bodnar A.G."/>
        </authorList>
    </citation>
    <scope>NUCLEOTIDE SEQUENCE</scope>
    <source>
        <strain evidence="1">GMGI-L3</strain>
    </source>
</reference>
<sequence>MGRLGHQLEGCGEEPSASARIKRSIYIIGAQTG</sequence>